<accession>A0A1X0RHH2</accession>
<sequence>MKADLQKSIIRGFKYLLIIYALLSLTYTANQLYQQSASSPSSATRSTRRSIVIEKPLHQRPVSYEKSKVDNVIQSKMFSGTMRSNNSKILPYYVKATQITNLKDITISTIVTSDRLPVLSRLASHYKGPISAAIHINESDKGEKELVLQQLLNVYIENEDMQRYVDIHLIADQYDRQFNMWRNVAKLYARTDYVMMLDIDFFPCTNFRQDILQHPEWLNMLDDGLTAFVVPAFEYIDLEDGMDHKTFPRTKQDLIDQVTADKLDMFHRAWQLGHGATDYVKWYDASTPMYKVVNYHHSYEPYVIFKRQGSPWCDERFIGYGSNKAACLYEIYLSGINYYVLSDHFLIHQSHTYPESTRRKERLFNRKLYAHFREELCLRYARQFIATGEWNTSRADNLKAECQKIRGFTDTIS</sequence>
<evidence type="ECO:0000256" key="4">
    <source>
        <dbReference type="ARBA" id="ARBA00022989"/>
    </source>
</evidence>
<gene>
    <name evidence="8" type="ORF">BCV72DRAFT_301025</name>
</gene>
<dbReference type="GO" id="GO:0015020">
    <property type="term" value="F:glucuronosyltransferase activity"/>
    <property type="evidence" value="ECO:0007669"/>
    <property type="project" value="TreeGrafter"/>
</dbReference>
<dbReference type="GO" id="GO:0035269">
    <property type="term" value="P:protein O-linked glycosylation via mannose"/>
    <property type="evidence" value="ECO:0007669"/>
    <property type="project" value="TreeGrafter"/>
</dbReference>
<comment type="subcellular location">
    <subcellularLocation>
        <location evidence="1">Membrane</location>
        <topology evidence="1">Single-pass type II membrane protein</topology>
    </subcellularLocation>
</comment>
<evidence type="ECO:0000256" key="6">
    <source>
        <dbReference type="ARBA" id="ARBA00023180"/>
    </source>
</evidence>
<protein>
    <recommendedName>
        <fullName evidence="9">Glycosyltransferase family 49 protein</fullName>
    </recommendedName>
</protein>
<dbReference type="AlphaFoldDB" id="A0A1X0RHH2"/>
<evidence type="ECO:0000256" key="7">
    <source>
        <dbReference type="SAM" id="Phobius"/>
    </source>
</evidence>
<name>A0A1X0RHH2_RHIZD</name>
<dbReference type="InterPro" id="IPR051292">
    <property type="entry name" value="Xyl/GlcA_transferase"/>
</dbReference>
<dbReference type="EMBL" id="KV921857">
    <property type="protein sequence ID" value="ORE11454.1"/>
    <property type="molecule type" value="Genomic_DNA"/>
</dbReference>
<feature type="transmembrane region" description="Helical" evidence="7">
    <location>
        <begin position="12"/>
        <end position="33"/>
    </location>
</feature>
<dbReference type="Pfam" id="PF13896">
    <property type="entry name" value="Glyco_transf_49"/>
    <property type="match status" value="2"/>
</dbReference>
<keyword evidence="4 7" id="KW-1133">Transmembrane helix</keyword>
<dbReference type="Proteomes" id="UP000242414">
    <property type="component" value="Unassembled WGS sequence"/>
</dbReference>
<evidence type="ECO:0000256" key="5">
    <source>
        <dbReference type="ARBA" id="ARBA00023136"/>
    </source>
</evidence>
<evidence type="ECO:0000313" key="8">
    <source>
        <dbReference type="EMBL" id="ORE11454.1"/>
    </source>
</evidence>
<keyword evidence="2 7" id="KW-0812">Transmembrane</keyword>
<dbReference type="VEuPathDB" id="FungiDB:BCV72DRAFT_301025"/>
<evidence type="ECO:0008006" key="9">
    <source>
        <dbReference type="Google" id="ProtNLM"/>
    </source>
</evidence>
<proteinExistence type="predicted"/>
<dbReference type="OrthoDB" id="411524at2759"/>
<keyword evidence="6" id="KW-0325">Glycoprotein</keyword>
<evidence type="ECO:0000256" key="3">
    <source>
        <dbReference type="ARBA" id="ARBA00022968"/>
    </source>
</evidence>
<reference evidence="8" key="1">
    <citation type="journal article" date="2016" name="Proc. Natl. Acad. Sci. U.S.A.">
        <title>Lipid metabolic changes in an early divergent fungus govern the establishment of a mutualistic symbiosis with endobacteria.</title>
        <authorList>
            <person name="Lastovetsky O.A."/>
            <person name="Gaspar M.L."/>
            <person name="Mondo S.J."/>
            <person name="LaButti K.M."/>
            <person name="Sandor L."/>
            <person name="Grigoriev I.V."/>
            <person name="Henry S.A."/>
            <person name="Pawlowska T.E."/>
        </authorList>
    </citation>
    <scope>NUCLEOTIDE SEQUENCE [LARGE SCALE GENOMIC DNA]</scope>
    <source>
        <strain evidence="8">ATCC 52814</strain>
    </source>
</reference>
<dbReference type="GO" id="GO:0016020">
    <property type="term" value="C:membrane"/>
    <property type="evidence" value="ECO:0007669"/>
    <property type="project" value="UniProtKB-SubCell"/>
</dbReference>
<keyword evidence="5 7" id="KW-0472">Membrane</keyword>
<organism evidence="8">
    <name type="scientific">Rhizopus microsporus var. microsporus</name>
    <dbReference type="NCBI Taxonomy" id="86635"/>
    <lineage>
        <taxon>Eukaryota</taxon>
        <taxon>Fungi</taxon>
        <taxon>Fungi incertae sedis</taxon>
        <taxon>Mucoromycota</taxon>
        <taxon>Mucoromycotina</taxon>
        <taxon>Mucoromycetes</taxon>
        <taxon>Mucorales</taxon>
        <taxon>Mucorineae</taxon>
        <taxon>Rhizopodaceae</taxon>
        <taxon>Rhizopus</taxon>
    </lineage>
</organism>
<keyword evidence="3" id="KW-0735">Signal-anchor</keyword>
<dbReference type="GO" id="GO:0042285">
    <property type="term" value="F:xylosyltransferase activity"/>
    <property type="evidence" value="ECO:0007669"/>
    <property type="project" value="TreeGrafter"/>
</dbReference>
<dbReference type="PANTHER" id="PTHR12270">
    <property type="entry name" value="GLYCOSYLTRANSFERASE-RELATED"/>
    <property type="match status" value="1"/>
</dbReference>
<dbReference type="PANTHER" id="PTHR12270:SF25">
    <property type="entry name" value="GLYCOSYLTRANSFERASE-LIKE PROTEIN LARGE"/>
    <property type="match status" value="1"/>
</dbReference>
<evidence type="ECO:0000256" key="2">
    <source>
        <dbReference type="ARBA" id="ARBA00022692"/>
    </source>
</evidence>
<evidence type="ECO:0000256" key="1">
    <source>
        <dbReference type="ARBA" id="ARBA00004606"/>
    </source>
</evidence>